<organism evidence="1">
    <name type="scientific">uncultured Thermomicrobiales bacterium</name>
    <dbReference type="NCBI Taxonomy" id="1645740"/>
    <lineage>
        <taxon>Bacteria</taxon>
        <taxon>Pseudomonadati</taxon>
        <taxon>Thermomicrobiota</taxon>
        <taxon>Thermomicrobia</taxon>
        <taxon>Thermomicrobiales</taxon>
        <taxon>environmental samples</taxon>
    </lineage>
</organism>
<feature type="non-terminal residue" evidence="1">
    <location>
        <position position="150"/>
    </location>
</feature>
<dbReference type="EMBL" id="CADCWJ010000782">
    <property type="protein sequence ID" value="CAA9582741.1"/>
    <property type="molecule type" value="Genomic_DNA"/>
</dbReference>
<reference evidence="1" key="1">
    <citation type="submission" date="2020-02" db="EMBL/GenBank/DDBJ databases">
        <authorList>
            <person name="Meier V. D."/>
        </authorList>
    </citation>
    <scope>NUCLEOTIDE SEQUENCE</scope>
    <source>
        <strain evidence="1">AVDCRST_MAG87</strain>
    </source>
</reference>
<dbReference type="AlphaFoldDB" id="A0A6J4VLQ3"/>
<evidence type="ECO:0000313" key="1">
    <source>
        <dbReference type="EMBL" id="CAA9582741.1"/>
    </source>
</evidence>
<accession>A0A6J4VLQ3</accession>
<gene>
    <name evidence="1" type="ORF">AVDCRST_MAG87-3570</name>
</gene>
<sequence>MSRAAAGASWWSRCRAWLRGEIVRSPAVAEGPVELPWRHRWDHLPKRTAGFGFSHRDYEDARHRAEEVARTTLGEALWSQLQRHGYLELPSRQYPGLTYRMRVGRRIEVRPEPGVRSPWPHPYLCINPTYPLPEAEFFAHLYLYVRDHEE</sequence>
<protein>
    <submittedName>
        <fullName evidence="1">Uncharacterized protein</fullName>
    </submittedName>
</protein>
<name>A0A6J4VLQ3_9BACT</name>
<proteinExistence type="predicted"/>